<evidence type="ECO:0000256" key="3">
    <source>
        <dbReference type="ARBA" id="ARBA00022741"/>
    </source>
</evidence>
<dbReference type="SUPFAM" id="SSF56112">
    <property type="entry name" value="Protein kinase-like (PK-like)"/>
    <property type="match status" value="1"/>
</dbReference>
<evidence type="ECO:0000256" key="4">
    <source>
        <dbReference type="ARBA" id="ARBA00022840"/>
    </source>
</evidence>
<keyword evidence="3" id="KW-0547">Nucleotide-binding</keyword>
<gene>
    <name evidence="6" type="ORF">FB459_1235</name>
</gene>
<dbReference type="PANTHER" id="PTHR43851">
    <property type="match status" value="1"/>
</dbReference>
<protein>
    <submittedName>
        <fullName evidence="6">Putative unusual protein kinase regulating ubiquinone biosynthesis (AarF/ABC1/UbiB family)</fullName>
    </submittedName>
</protein>
<dbReference type="InterPro" id="IPR004147">
    <property type="entry name" value="ABC1_dom"/>
</dbReference>
<dbReference type="GO" id="GO:0004672">
    <property type="term" value="F:protein kinase activity"/>
    <property type="evidence" value="ECO:0007669"/>
    <property type="project" value="InterPro"/>
</dbReference>
<dbReference type="InterPro" id="IPR034646">
    <property type="entry name" value="ADCK3_dom"/>
</dbReference>
<dbReference type="InterPro" id="IPR011009">
    <property type="entry name" value="Kinase-like_dom_sf"/>
</dbReference>
<evidence type="ECO:0000313" key="7">
    <source>
        <dbReference type="Proteomes" id="UP000320806"/>
    </source>
</evidence>
<keyword evidence="2" id="KW-0808">Transferase</keyword>
<evidence type="ECO:0000256" key="1">
    <source>
        <dbReference type="ARBA" id="ARBA00009670"/>
    </source>
</evidence>
<dbReference type="AlphaFoldDB" id="A0A542EEN5"/>
<proteinExistence type="inferred from homology"/>
<evidence type="ECO:0000259" key="5">
    <source>
        <dbReference type="PROSITE" id="PS50011"/>
    </source>
</evidence>
<evidence type="ECO:0000313" key="6">
    <source>
        <dbReference type="EMBL" id="TQJ13801.1"/>
    </source>
</evidence>
<dbReference type="Pfam" id="PF03109">
    <property type="entry name" value="ABC1"/>
    <property type="match status" value="1"/>
</dbReference>
<sequence>MTDLPRKAVVRTARLASLPLGIGARAAVGFGRRVGGAPAEAVTAKMQEQTAAQLFKVLGELKGGAMKFGQALSVFEAALPEELAAPYRSMLTKLQDSAPAMSQESVNKVLREQLGTRWRGKFESFENTPVASASIGQVHRAVWKDGREVAVKVQYPGAAEAMLSDLNQLARVMRVSTSWVPGLDVVPILDELRARMSEETDYRLESVMQEQFVEAYAGSEHFALPHVVHATDLVLVSEWVEGTPLSRIIAEGSQEERDLVSRRYLEFLLGGPGQAGLLHADPHPGNFRLLPDGRLGVLDFGAVNRLPDGLPPVLGELVTLALEEDAEGLLDLLREAGFVKSSIDIDADQLLEYFAVLIEPLRHDEFEFTRTWLRSVFNYINDPRSSQFSVGLRLNLPPEFVLIYRTWLGGVAVLCQIDGTVPARRIFAENVPGADF</sequence>
<dbReference type="Proteomes" id="UP000320806">
    <property type="component" value="Unassembled WGS sequence"/>
</dbReference>
<dbReference type="InterPro" id="IPR000719">
    <property type="entry name" value="Prot_kinase_dom"/>
</dbReference>
<keyword evidence="7" id="KW-1185">Reference proteome</keyword>
<comment type="caution">
    <text evidence="6">The sequence shown here is derived from an EMBL/GenBank/DDBJ whole genome shotgun (WGS) entry which is preliminary data.</text>
</comment>
<dbReference type="OrthoDB" id="9795390at2"/>
<keyword evidence="4" id="KW-0067">ATP-binding</keyword>
<name>A0A542EEN5_9MICO</name>
<organism evidence="6 7">
    <name type="scientific">Yimella lutea</name>
    <dbReference type="NCBI Taxonomy" id="587872"/>
    <lineage>
        <taxon>Bacteria</taxon>
        <taxon>Bacillati</taxon>
        <taxon>Actinomycetota</taxon>
        <taxon>Actinomycetes</taxon>
        <taxon>Micrococcales</taxon>
        <taxon>Dermacoccaceae</taxon>
        <taxon>Yimella</taxon>
    </lineage>
</organism>
<dbReference type="GO" id="GO:0005524">
    <property type="term" value="F:ATP binding"/>
    <property type="evidence" value="ECO:0007669"/>
    <property type="project" value="UniProtKB-KW"/>
</dbReference>
<feature type="domain" description="Protein kinase" evidence="5">
    <location>
        <begin position="124"/>
        <end position="436"/>
    </location>
</feature>
<dbReference type="PANTHER" id="PTHR43851:SF3">
    <property type="entry name" value="COENZYME Q8"/>
    <property type="match status" value="1"/>
</dbReference>
<evidence type="ECO:0000256" key="2">
    <source>
        <dbReference type="ARBA" id="ARBA00022679"/>
    </source>
</evidence>
<keyword evidence="6" id="KW-0830">Ubiquinone</keyword>
<dbReference type="InterPro" id="IPR051409">
    <property type="entry name" value="Atypical_kinase_ADCK"/>
</dbReference>
<reference evidence="6 7" key="1">
    <citation type="submission" date="2019-06" db="EMBL/GenBank/DDBJ databases">
        <title>Sequencing the genomes of 1000 actinobacteria strains.</title>
        <authorList>
            <person name="Klenk H.-P."/>
        </authorList>
    </citation>
    <scope>NUCLEOTIDE SEQUENCE [LARGE SCALE GENOMIC DNA]</scope>
    <source>
        <strain evidence="6 7">DSM 19828</strain>
    </source>
</reference>
<keyword evidence="6" id="KW-0418">Kinase</keyword>
<comment type="similarity">
    <text evidence="1">Belongs to the protein kinase superfamily. ADCK protein kinase family.</text>
</comment>
<dbReference type="CDD" id="cd13970">
    <property type="entry name" value="ABC1_ADCK3"/>
    <property type="match status" value="1"/>
</dbReference>
<accession>A0A542EEN5</accession>
<dbReference type="EMBL" id="VFMO01000001">
    <property type="protein sequence ID" value="TQJ13801.1"/>
    <property type="molecule type" value="Genomic_DNA"/>
</dbReference>
<dbReference type="PROSITE" id="PS50011">
    <property type="entry name" value="PROTEIN_KINASE_DOM"/>
    <property type="match status" value="1"/>
</dbReference>
<dbReference type="RefSeq" id="WP_141927789.1">
    <property type="nucleotide sequence ID" value="NZ_BAABCI010000002.1"/>
</dbReference>